<evidence type="ECO:0000313" key="4">
    <source>
        <dbReference type="Proteomes" id="UP001500842"/>
    </source>
</evidence>
<dbReference type="RefSeq" id="WP_141003882.1">
    <property type="nucleotide sequence ID" value="NZ_BAAAOR010000025.1"/>
</dbReference>
<organism evidence="3 4">
    <name type="scientific">Nocardioides humi</name>
    <dbReference type="NCBI Taxonomy" id="449461"/>
    <lineage>
        <taxon>Bacteria</taxon>
        <taxon>Bacillati</taxon>
        <taxon>Actinomycetota</taxon>
        <taxon>Actinomycetes</taxon>
        <taxon>Propionibacteriales</taxon>
        <taxon>Nocardioidaceae</taxon>
        <taxon>Nocardioides</taxon>
    </lineage>
</organism>
<dbReference type="EMBL" id="BAAAOR010000025">
    <property type="protein sequence ID" value="GAA1527803.1"/>
    <property type="molecule type" value="Genomic_DNA"/>
</dbReference>
<dbReference type="InterPro" id="IPR052336">
    <property type="entry name" value="MlaD_Phospholipid_Transporter"/>
</dbReference>
<protein>
    <submittedName>
        <fullName evidence="3">MCE family protein</fullName>
    </submittedName>
</protein>
<gene>
    <name evidence="3" type="ORF">GCM10009788_33980</name>
</gene>
<dbReference type="Proteomes" id="UP001500842">
    <property type="component" value="Unassembled WGS sequence"/>
</dbReference>
<proteinExistence type="predicted"/>
<name>A0ABN2AWG5_9ACTN</name>
<dbReference type="NCBIfam" id="TIGR00996">
    <property type="entry name" value="Mtu_fam_mce"/>
    <property type="match status" value="1"/>
</dbReference>
<evidence type="ECO:0000313" key="3">
    <source>
        <dbReference type="EMBL" id="GAA1527803.1"/>
    </source>
</evidence>
<dbReference type="Pfam" id="PF02470">
    <property type="entry name" value="MlaD"/>
    <property type="match status" value="1"/>
</dbReference>
<feature type="domain" description="Mammalian cell entry C-terminal" evidence="2">
    <location>
        <begin position="125"/>
        <end position="303"/>
    </location>
</feature>
<evidence type="ECO:0000259" key="2">
    <source>
        <dbReference type="Pfam" id="PF11887"/>
    </source>
</evidence>
<dbReference type="InterPro" id="IPR005693">
    <property type="entry name" value="Mce"/>
</dbReference>
<sequence length="337" mass="35565">MTRFRRSFAERNLVTIAVVGILVLGVSFTAALNLSSLPVVGGGAVHQAVFAESGGLGPGDEVRVAGVRVGEVTAVDLRGREVVVSFRAKGVTLGDQTSAAVKVKTMLGQKFLAIDPLGSGRLKGPIPQARTSTPYDVNAAFSDLSTSVGEIDTAQLEQSFRALSDAFRGTPESVQQMVDGLTALSRTISTRDDDLAELLKATTKVSGTLAERNEQIAALINDGSDLLGELQQRREAVHAMVVGTADLGAQVRGLVQDNEKSLAPALAKIDKVSAILERNQADLDKALRQLGPYYRVLASATGNGPWADSYLCGLFDDDGNPVLENDVVRNCHPGGVR</sequence>
<comment type="caution">
    <text evidence="3">The sequence shown here is derived from an EMBL/GenBank/DDBJ whole genome shotgun (WGS) entry which is preliminary data.</text>
</comment>
<dbReference type="Pfam" id="PF11887">
    <property type="entry name" value="Mce4_CUP1"/>
    <property type="match status" value="1"/>
</dbReference>
<accession>A0ABN2AWG5</accession>
<dbReference type="PANTHER" id="PTHR33371:SF18">
    <property type="entry name" value="MCE-FAMILY PROTEIN MCE3C"/>
    <property type="match status" value="1"/>
</dbReference>
<keyword evidence="4" id="KW-1185">Reference proteome</keyword>
<evidence type="ECO:0000259" key="1">
    <source>
        <dbReference type="Pfam" id="PF02470"/>
    </source>
</evidence>
<reference evidence="3 4" key="1">
    <citation type="journal article" date="2019" name="Int. J. Syst. Evol. Microbiol.">
        <title>The Global Catalogue of Microorganisms (GCM) 10K type strain sequencing project: providing services to taxonomists for standard genome sequencing and annotation.</title>
        <authorList>
            <consortium name="The Broad Institute Genomics Platform"/>
            <consortium name="The Broad Institute Genome Sequencing Center for Infectious Disease"/>
            <person name="Wu L."/>
            <person name="Ma J."/>
        </authorList>
    </citation>
    <scope>NUCLEOTIDE SEQUENCE [LARGE SCALE GENOMIC DNA]</scope>
    <source>
        <strain evidence="3 4">JCM 14942</strain>
    </source>
</reference>
<dbReference type="InterPro" id="IPR003399">
    <property type="entry name" value="Mce/MlaD"/>
</dbReference>
<dbReference type="InterPro" id="IPR024516">
    <property type="entry name" value="Mce_C"/>
</dbReference>
<dbReference type="PANTHER" id="PTHR33371">
    <property type="entry name" value="INTERMEMBRANE PHOSPHOLIPID TRANSPORT SYSTEM BINDING PROTEIN MLAD-RELATED"/>
    <property type="match status" value="1"/>
</dbReference>
<dbReference type="PRINTS" id="PR01782">
    <property type="entry name" value="MCEVIRFACTOR"/>
</dbReference>
<feature type="domain" description="Mce/MlaD" evidence="1">
    <location>
        <begin position="48"/>
        <end position="116"/>
    </location>
</feature>